<gene>
    <name evidence="1" type="ORF">KI809_05385</name>
</gene>
<dbReference type="Proteomes" id="UP000811899">
    <property type="component" value="Unassembled WGS sequence"/>
</dbReference>
<accession>A0AAW4L592</accession>
<organism evidence="1 2">
    <name type="scientific">Geoanaerobacter pelophilus</name>
    <dbReference type="NCBI Taxonomy" id="60036"/>
    <lineage>
        <taxon>Bacteria</taxon>
        <taxon>Pseudomonadati</taxon>
        <taxon>Thermodesulfobacteriota</taxon>
        <taxon>Desulfuromonadia</taxon>
        <taxon>Geobacterales</taxon>
        <taxon>Geobacteraceae</taxon>
        <taxon>Geoanaerobacter</taxon>
    </lineage>
</organism>
<reference evidence="1 2" key="1">
    <citation type="submission" date="2021-05" db="EMBL/GenBank/DDBJ databases">
        <title>The draft genome of Geobacter pelophilus DSM 12255.</title>
        <authorList>
            <person name="Xu Z."/>
            <person name="Masuda Y."/>
            <person name="Itoh H."/>
            <person name="Senoo K."/>
        </authorList>
    </citation>
    <scope>NUCLEOTIDE SEQUENCE [LARGE SCALE GENOMIC DNA]</scope>
    <source>
        <strain evidence="1 2">DSM 12255</strain>
    </source>
</reference>
<evidence type="ECO:0000313" key="2">
    <source>
        <dbReference type="Proteomes" id="UP000811899"/>
    </source>
</evidence>
<dbReference type="InterPro" id="IPR031040">
    <property type="entry name" value="CHP04442"/>
</dbReference>
<comment type="caution">
    <text evidence="1">The sequence shown here is derived from an EMBL/GenBank/DDBJ whole genome shotgun (WGS) entry which is preliminary data.</text>
</comment>
<dbReference type="AlphaFoldDB" id="A0AAW4L592"/>
<name>A0AAW4L592_9BACT</name>
<dbReference type="EMBL" id="JAHCVJ010000001">
    <property type="protein sequence ID" value="MBT0663730.1"/>
    <property type="molecule type" value="Genomic_DNA"/>
</dbReference>
<sequence length="614" mass="71111">MPRDIRLHGVTNNQIEYFLIAAGAEIHRRFFFNVDESGDGTIRVFSPANELVLSPDGIKHRGNGGSFCEYMFGVDQPLADQAKSEVINRLVMYGAIYDKTSGGLIFSDRTEGSLSFEKIFFDGNAICNYFFFVNSARVSGTSQVQQEELLRLLGKAIKRSPAVGHGLDNVIIDEILQLLDDPHAQLFLFKLINRKHQEYHKLFESLYLKSKKIADEDFAVLSAIASRHGIDRYQQERIRIDVMYKHPDNKRIVDEYKNILISCNRKGEINKLENARLTRLKTLSVRNKIPGALFYTLDEMLKKDKKIVVLEESEYISETRQIMEGLFLTERQIDNSINREDMLKLLFAKKKAAENRDHAFEEVLLDASKLCDEKIRDGADASLLDGFSYMITFFDRYDSTSSIVNQLAFMENVKVSEEMLRSLLGNKQEFDRLKPGLFEELFITGINDNKYLGKYGRKKLDTLLSGLKQIEEKQMTTPQLLAMLLALDEEERTYLTVLEHVRERIRNFYSKFSTKTDQELLKSEITQELHHKKVLGGEIPEHLFIETILTIKKEAVYLHSLLPDIITNRDIALREDFLENSGLDRFYVEEMEREYFELNELDMDDLYQIRKGLN</sequence>
<dbReference type="RefSeq" id="WP_214170448.1">
    <property type="nucleotide sequence ID" value="NZ_JAHCVJ010000001.1"/>
</dbReference>
<evidence type="ECO:0000313" key="1">
    <source>
        <dbReference type="EMBL" id="MBT0663730.1"/>
    </source>
</evidence>
<proteinExistence type="predicted"/>
<dbReference type="NCBIfam" id="TIGR04442">
    <property type="entry name" value="TIGR04442 family protein"/>
    <property type="match status" value="1"/>
</dbReference>
<protein>
    <submittedName>
        <fullName evidence="1">TIGR04442 family protein</fullName>
    </submittedName>
</protein>
<keyword evidence="2" id="KW-1185">Reference proteome</keyword>